<dbReference type="NCBIfam" id="TIGR04335">
    <property type="entry name" value="AmmeMemoSam_A"/>
    <property type="match status" value="1"/>
</dbReference>
<dbReference type="PROSITE" id="PS51112">
    <property type="entry name" value="AMMECR1"/>
    <property type="match status" value="1"/>
</dbReference>
<dbReference type="SUPFAM" id="SSF53213">
    <property type="entry name" value="LigB-like"/>
    <property type="match status" value="1"/>
</dbReference>
<proteinExistence type="predicted"/>
<dbReference type="InterPro" id="IPR027623">
    <property type="entry name" value="AmmeMemoSam_A"/>
</dbReference>
<evidence type="ECO:0000313" key="2">
    <source>
        <dbReference type="EMBL" id="MCR6543995.1"/>
    </source>
</evidence>
<dbReference type="InterPro" id="IPR036071">
    <property type="entry name" value="AMMECR1_dom_sf"/>
</dbReference>
<accession>A0ABT1XZF5</accession>
<name>A0ABT1XZF5_9FIRM</name>
<dbReference type="InterPro" id="IPR004183">
    <property type="entry name" value="Xdiol_dOase_suB"/>
</dbReference>
<dbReference type="NCBIfam" id="TIGR04336">
    <property type="entry name" value="AmmeMemoSam_B"/>
    <property type="match status" value="1"/>
</dbReference>
<organism evidence="2 3">
    <name type="scientific">Dehalobacterium formicoaceticum</name>
    <dbReference type="NCBI Taxonomy" id="51515"/>
    <lineage>
        <taxon>Bacteria</taxon>
        <taxon>Bacillati</taxon>
        <taxon>Bacillota</taxon>
        <taxon>Clostridia</taxon>
        <taxon>Eubacteriales</taxon>
        <taxon>Peptococcaceae</taxon>
        <taxon>Dehalobacterium</taxon>
    </lineage>
</organism>
<dbReference type="Proteomes" id="UP001524944">
    <property type="component" value="Unassembled WGS sequence"/>
</dbReference>
<dbReference type="Gene3D" id="3.30.700.20">
    <property type="entry name" value="Hypothetical protein ph0010, domain 1"/>
    <property type="match status" value="1"/>
</dbReference>
<dbReference type="NCBIfam" id="TIGR00296">
    <property type="entry name" value="TIGR00296 family protein"/>
    <property type="match status" value="1"/>
</dbReference>
<feature type="domain" description="AMMECR1" evidence="1">
    <location>
        <begin position="281"/>
        <end position="450"/>
    </location>
</feature>
<evidence type="ECO:0000259" key="1">
    <source>
        <dbReference type="PROSITE" id="PS51112"/>
    </source>
</evidence>
<protein>
    <submittedName>
        <fullName evidence="2">AmmeMemoRadiSam system protein A</fullName>
    </submittedName>
</protein>
<sequence>MSLIKGIISPHPPIIVPEVGGEERKKARQTIDGMEKMALAVKEAGPELIIFVTPHGTVFRDAFSISLQNPLQGDFQSFGAGQVRFHEVNDRPMGEEIIRLAAGQGMPVVGLDADTAQKYGISLKLDHGITVPLYFLKKNGIECPILPISIGFLSFQEHYQFGMIIRQAIKNLARRTVFVASGDLSHRLTQDAPAGYHPQGEKYDRLLINLLKKKDVTGILDLDPGFVEQAGECGLRSFIMLLGALDGLDFDFHDFSYQGPYGVGYLVGEIIPASPHEERKAKESPPVALARLALETYINEGKGIDSPPNLPEILLKRAGVFVTLKIRGQLRGCIGTIEPTQENMAGEIIQNALHAGTQDPRFPPVTKGELKDLTYSVDMLYPPEPITGLEELDPQKYGVIVRQGYRSGLLLPHLEGIDTAEEQVDIARQKAGIKKGEAMQLERFEVVRYF</sequence>
<dbReference type="InterPro" id="IPR002733">
    <property type="entry name" value="AMMECR1_domain"/>
</dbReference>
<dbReference type="InterPro" id="IPR023473">
    <property type="entry name" value="AMMECR1"/>
</dbReference>
<dbReference type="Pfam" id="PF02900">
    <property type="entry name" value="LigB"/>
    <property type="match status" value="1"/>
</dbReference>
<dbReference type="CDD" id="cd07951">
    <property type="entry name" value="ED_3B_N_AMMECR1"/>
    <property type="match status" value="1"/>
</dbReference>
<dbReference type="SUPFAM" id="SSF143447">
    <property type="entry name" value="AMMECR1-like"/>
    <property type="match status" value="1"/>
</dbReference>
<keyword evidence="3" id="KW-1185">Reference proteome</keyword>
<dbReference type="Pfam" id="PF01871">
    <property type="entry name" value="AMMECR1"/>
    <property type="match status" value="1"/>
</dbReference>
<dbReference type="PANTHER" id="PTHR13016:SF0">
    <property type="entry name" value="AMME SYNDROME CANDIDATE GENE 1 PROTEIN"/>
    <property type="match status" value="1"/>
</dbReference>
<dbReference type="PANTHER" id="PTHR13016">
    <property type="entry name" value="AMMECR1 HOMOLOG"/>
    <property type="match status" value="1"/>
</dbReference>
<dbReference type="RefSeq" id="WP_257911488.1">
    <property type="nucleotide sequence ID" value="NZ_JANPWE010000001.1"/>
</dbReference>
<dbReference type="InterPro" id="IPR027485">
    <property type="entry name" value="AMMECR1_N"/>
</dbReference>
<gene>
    <name evidence="2" type="primary">amrA</name>
    <name evidence="2" type="ORF">NVS47_00415</name>
</gene>
<dbReference type="Gene3D" id="3.40.830.10">
    <property type="entry name" value="LigB-like"/>
    <property type="match status" value="1"/>
</dbReference>
<evidence type="ECO:0000313" key="3">
    <source>
        <dbReference type="Proteomes" id="UP001524944"/>
    </source>
</evidence>
<reference evidence="2 3" key="1">
    <citation type="submission" date="2022-08" db="EMBL/GenBank/DDBJ databases">
        <title>Proteogenomics of the novel Dehalobacterium formicoaceticum strain EZ94 highlights a key role of methyltransferases during anaerobic dichloromethane degradation.</title>
        <authorList>
            <person name="Wasmund K."/>
        </authorList>
    </citation>
    <scope>NUCLEOTIDE SEQUENCE [LARGE SCALE GENOMIC DNA]</scope>
    <source>
        <strain evidence="2 3">EZ94</strain>
    </source>
</reference>
<comment type="caution">
    <text evidence="2">The sequence shown here is derived from an EMBL/GenBank/DDBJ whole genome shotgun (WGS) entry which is preliminary data.</text>
</comment>
<dbReference type="EMBL" id="JANPWE010000001">
    <property type="protein sequence ID" value="MCR6543995.1"/>
    <property type="molecule type" value="Genomic_DNA"/>
</dbReference>